<gene>
    <name evidence="2" type="ORF">UFOPK2602_00749</name>
    <name evidence="3" type="ORF">UFOPK2806_01033</name>
    <name evidence="4" type="ORF">UFOPK3417_01970</name>
    <name evidence="5" type="ORF">UFOPK4306_01903</name>
</gene>
<evidence type="ECO:0000313" key="3">
    <source>
        <dbReference type="EMBL" id="CAB4751270.1"/>
    </source>
</evidence>
<proteinExistence type="predicted"/>
<dbReference type="InterPro" id="IPR050834">
    <property type="entry name" value="Glycosyltransf_2"/>
</dbReference>
<evidence type="ECO:0000313" key="5">
    <source>
        <dbReference type="EMBL" id="CAB5066755.1"/>
    </source>
</evidence>
<dbReference type="InterPro" id="IPR029044">
    <property type="entry name" value="Nucleotide-diphossugar_trans"/>
</dbReference>
<accession>A0A6J6PYT3</accession>
<dbReference type="AlphaFoldDB" id="A0A6J6PYT3"/>
<dbReference type="Pfam" id="PF00535">
    <property type="entry name" value="Glycos_transf_2"/>
    <property type="match status" value="1"/>
</dbReference>
<dbReference type="EMBL" id="CAEZYY010000010">
    <property type="protein sequence ID" value="CAB4751270.1"/>
    <property type="molecule type" value="Genomic_DNA"/>
</dbReference>
<dbReference type="CDD" id="cd00761">
    <property type="entry name" value="Glyco_tranf_GTA_type"/>
    <property type="match status" value="1"/>
</dbReference>
<dbReference type="EMBL" id="CAFBQP010000083">
    <property type="protein sequence ID" value="CAB5066755.1"/>
    <property type="molecule type" value="Genomic_DNA"/>
</dbReference>
<organism evidence="2">
    <name type="scientific">freshwater metagenome</name>
    <dbReference type="NCBI Taxonomy" id="449393"/>
    <lineage>
        <taxon>unclassified sequences</taxon>
        <taxon>metagenomes</taxon>
        <taxon>ecological metagenomes</taxon>
    </lineage>
</organism>
<dbReference type="Gene3D" id="3.90.550.10">
    <property type="entry name" value="Spore Coat Polysaccharide Biosynthesis Protein SpsA, Chain A"/>
    <property type="match status" value="1"/>
</dbReference>
<name>A0A6J6PYT3_9ZZZZ</name>
<dbReference type="InterPro" id="IPR001173">
    <property type="entry name" value="Glyco_trans_2-like"/>
</dbReference>
<dbReference type="PANTHER" id="PTHR43685">
    <property type="entry name" value="GLYCOSYLTRANSFERASE"/>
    <property type="match status" value="1"/>
</dbReference>
<dbReference type="PANTHER" id="PTHR43685:SF2">
    <property type="entry name" value="GLYCOSYLTRANSFERASE 2-LIKE DOMAIN-CONTAINING PROTEIN"/>
    <property type="match status" value="1"/>
</dbReference>
<sequence>MTKAKSVTVAICTRNRGPSLERAVRSVLEVLATSRWASDPHFCLLVVDNGSTDGTAECVRRLQQSEPRIRYVLEPTAGIAVARNRALAALDTDVVVFIDDDETVCPGFIEAHLDTYEQQPACVAVGGAMDLYFDTGAPSWVSPALMYLYSSYVVPEGTYRRLEPAENPPFGGNLSLLAAVAHECGGFDPAFGRVDKSLVGGEETVLLEAMRSAGNQIWLTGAARIRHHVPAERARLAWVLRRSIGQGRTEQRSAVDHALGPIVLRLLFGGTRLFAKRRSFRQPVLVEYVVHRAYWVGRLTEAIAERRSR</sequence>
<evidence type="ECO:0000259" key="1">
    <source>
        <dbReference type="Pfam" id="PF00535"/>
    </source>
</evidence>
<dbReference type="EMBL" id="CAFBLR010000273">
    <property type="protein sequence ID" value="CAB4886120.1"/>
    <property type="molecule type" value="Genomic_DNA"/>
</dbReference>
<feature type="domain" description="Glycosyltransferase 2-like" evidence="1">
    <location>
        <begin position="8"/>
        <end position="136"/>
    </location>
</feature>
<protein>
    <submittedName>
        <fullName evidence="2">Unannotated protein</fullName>
    </submittedName>
</protein>
<reference evidence="2" key="1">
    <citation type="submission" date="2020-05" db="EMBL/GenBank/DDBJ databases">
        <authorList>
            <person name="Chiriac C."/>
            <person name="Salcher M."/>
            <person name="Ghai R."/>
            <person name="Kavagutti S V."/>
        </authorList>
    </citation>
    <scope>NUCLEOTIDE SEQUENCE</scope>
</reference>
<dbReference type="EMBL" id="CAEZXX010000039">
    <property type="protein sequence ID" value="CAB4703947.1"/>
    <property type="molecule type" value="Genomic_DNA"/>
</dbReference>
<evidence type="ECO:0000313" key="2">
    <source>
        <dbReference type="EMBL" id="CAB4703947.1"/>
    </source>
</evidence>
<dbReference type="SUPFAM" id="SSF53448">
    <property type="entry name" value="Nucleotide-diphospho-sugar transferases"/>
    <property type="match status" value="1"/>
</dbReference>
<evidence type="ECO:0000313" key="4">
    <source>
        <dbReference type="EMBL" id="CAB4886120.1"/>
    </source>
</evidence>